<organism evidence="2">
    <name type="scientific">Caulobacter sp. 73W</name>
    <dbReference type="NCBI Taxonomy" id="3161137"/>
    <lineage>
        <taxon>Bacteria</taxon>
        <taxon>Pseudomonadati</taxon>
        <taxon>Pseudomonadota</taxon>
        <taxon>Alphaproteobacteria</taxon>
        <taxon>Caulobacterales</taxon>
        <taxon>Caulobacteraceae</taxon>
        <taxon>Caulobacter</taxon>
    </lineage>
</organism>
<dbReference type="PANTHER" id="PTHR43792">
    <property type="entry name" value="GNAT FAMILY, PUTATIVE (AFU_ORTHOLOGUE AFUA_3G00765)-RELATED-RELATED"/>
    <property type="match status" value="1"/>
</dbReference>
<gene>
    <name evidence="2" type="ORF">ABOZ73_11050</name>
</gene>
<dbReference type="PROSITE" id="PS51186">
    <property type="entry name" value="GNAT"/>
    <property type="match status" value="1"/>
</dbReference>
<dbReference type="PANTHER" id="PTHR43792:SF1">
    <property type="entry name" value="N-ACETYLTRANSFERASE DOMAIN-CONTAINING PROTEIN"/>
    <property type="match status" value="1"/>
</dbReference>
<dbReference type="Pfam" id="PF13302">
    <property type="entry name" value="Acetyltransf_3"/>
    <property type="match status" value="1"/>
</dbReference>
<feature type="domain" description="N-acetyltransferase" evidence="1">
    <location>
        <begin position="7"/>
        <end position="166"/>
    </location>
</feature>
<evidence type="ECO:0000259" key="1">
    <source>
        <dbReference type="PROSITE" id="PS51186"/>
    </source>
</evidence>
<protein>
    <submittedName>
        <fullName evidence="2">GNAT family N-acetyltransferase</fullName>
    </submittedName>
</protein>
<name>A0AB39KPA0_9CAUL</name>
<proteinExistence type="predicted"/>
<dbReference type="EMBL" id="CP158375">
    <property type="protein sequence ID" value="XDO95351.1"/>
    <property type="molecule type" value="Genomic_DNA"/>
</dbReference>
<dbReference type="GO" id="GO:0016747">
    <property type="term" value="F:acyltransferase activity, transferring groups other than amino-acyl groups"/>
    <property type="evidence" value="ECO:0007669"/>
    <property type="project" value="InterPro"/>
</dbReference>
<dbReference type="AlphaFoldDB" id="A0AB39KPA0"/>
<dbReference type="RefSeq" id="WP_369058200.1">
    <property type="nucleotide sequence ID" value="NZ_CP158375.1"/>
</dbReference>
<dbReference type="SUPFAM" id="SSF55729">
    <property type="entry name" value="Acyl-CoA N-acyltransferases (Nat)"/>
    <property type="match status" value="1"/>
</dbReference>
<dbReference type="InterPro" id="IPR016181">
    <property type="entry name" value="Acyl_CoA_acyltransferase"/>
</dbReference>
<sequence>MIETERLILRPWTDADREPFAAMCADPEVMRHFPATLIRAESDAVVDRMVNHQAEHGFCFFALERKVDGAFLGFTGIMTLKPENPLQPGVEIGWRLAREAWGVGYASEAALAAIAHGFDALGLKQIVSFTATENLRSQAVMQRIGMTRRADLDFDHPAVPEGHRLRPHVVYAIEPR</sequence>
<dbReference type="InterPro" id="IPR000182">
    <property type="entry name" value="GNAT_dom"/>
</dbReference>
<reference evidence="2" key="1">
    <citation type="submission" date="2024-06" db="EMBL/GenBank/DDBJ databases">
        <title>Caulobacter inopinatus, sp. nov.</title>
        <authorList>
            <person name="Donachie S.P."/>
        </authorList>
    </citation>
    <scope>NUCLEOTIDE SEQUENCE</scope>
    <source>
        <strain evidence="2">73W</strain>
    </source>
</reference>
<evidence type="ECO:0000313" key="2">
    <source>
        <dbReference type="EMBL" id="XDO95351.1"/>
    </source>
</evidence>
<dbReference type="Gene3D" id="3.40.630.30">
    <property type="match status" value="1"/>
</dbReference>
<accession>A0AB39KPA0</accession>
<dbReference type="InterPro" id="IPR051531">
    <property type="entry name" value="N-acetyltransferase"/>
</dbReference>